<dbReference type="InterPro" id="IPR020846">
    <property type="entry name" value="MFS_dom"/>
</dbReference>
<evidence type="ECO:0000313" key="7">
    <source>
        <dbReference type="EMBL" id="GGZ62992.1"/>
    </source>
</evidence>
<evidence type="ECO:0000259" key="6">
    <source>
        <dbReference type="PROSITE" id="PS50850"/>
    </source>
</evidence>
<dbReference type="EMBL" id="BMWG01000036">
    <property type="protein sequence ID" value="GGZ62992.1"/>
    <property type="molecule type" value="Genomic_DNA"/>
</dbReference>
<evidence type="ECO:0000256" key="1">
    <source>
        <dbReference type="ARBA" id="ARBA00004651"/>
    </source>
</evidence>
<dbReference type="InterPro" id="IPR011701">
    <property type="entry name" value="MFS"/>
</dbReference>
<gene>
    <name evidence="7" type="ORF">GCM10010387_65460</name>
</gene>
<evidence type="ECO:0000256" key="3">
    <source>
        <dbReference type="ARBA" id="ARBA00022989"/>
    </source>
</evidence>
<proteinExistence type="predicted"/>
<reference evidence="7" key="2">
    <citation type="submission" date="2020-09" db="EMBL/GenBank/DDBJ databases">
        <authorList>
            <person name="Sun Q."/>
            <person name="Ohkuma M."/>
        </authorList>
    </citation>
    <scope>NUCLEOTIDE SEQUENCE</scope>
    <source>
        <strain evidence="7">JCM 4988</strain>
    </source>
</reference>
<organism evidence="7 8">
    <name type="scientific">Streptomyces inusitatus</name>
    <dbReference type="NCBI Taxonomy" id="68221"/>
    <lineage>
        <taxon>Bacteria</taxon>
        <taxon>Bacillati</taxon>
        <taxon>Actinomycetota</taxon>
        <taxon>Actinomycetes</taxon>
        <taxon>Kitasatosporales</taxon>
        <taxon>Streptomycetaceae</taxon>
        <taxon>Streptomyces</taxon>
    </lineage>
</organism>
<feature type="transmembrane region" description="Helical" evidence="5">
    <location>
        <begin position="287"/>
        <end position="308"/>
    </location>
</feature>
<keyword evidence="3 5" id="KW-1133">Transmembrane helix</keyword>
<sequence>MIRSFKLGPRFPPVGTEAPPCPLSCSDPVPPTAVADVANPYGALFRAPGSVAFSLAGYIARLPMAMAGIGIITMLSETRGEYGLAGAVAAAFTLSTALLGPQISRLVDRFGQGRTLIPAMGVSVLSMGALLLCVRHGAPAWALFACAVPAGALPNMAAMVRARWAHLYRDDPRLHSALSFESVVDELTFVVGPAVAVTLCTAFFPEAGPLAATALLALGVLLFVPQKRTEPPVLPPTGGSGGGSGGGGSAIRIGALRLLTLTLVAGGVIVGTVDVAGVAFAKEQNMAAGAGVVISAYAIGSAASGLVFGALELKTPLPRLLLLGAVGTALTTLPFLLADSVRSLAAAVFLAGLFFSPTMISIMGLVERTVPAAKLTEGMTWVITGLSVGVALGAAVSGAMIDAYGPTGGFLVAVAAGVALVLLALVGQRPLLARTGRAKSPGAPGGAEIAGAAGAAGAEPVGRAGAL</sequence>
<dbReference type="SUPFAM" id="SSF103473">
    <property type="entry name" value="MFS general substrate transporter"/>
    <property type="match status" value="1"/>
</dbReference>
<keyword evidence="8" id="KW-1185">Reference proteome</keyword>
<feature type="transmembrane region" description="Helical" evidence="5">
    <location>
        <begin position="55"/>
        <end position="76"/>
    </location>
</feature>
<feature type="transmembrane region" description="Helical" evidence="5">
    <location>
        <begin position="407"/>
        <end position="427"/>
    </location>
</feature>
<feature type="transmembrane region" description="Helical" evidence="5">
    <location>
        <begin position="210"/>
        <end position="225"/>
    </location>
</feature>
<evidence type="ECO:0000256" key="5">
    <source>
        <dbReference type="SAM" id="Phobius"/>
    </source>
</evidence>
<dbReference type="PROSITE" id="PS50850">
    <property type="entry name" value="MFS"/>
    <property type="match status" value="1"/>
</dbReference>
<dbReference type="GO" id="GO:0022857">
    <property type="term" value="F:transmembrane transporter activity"/>
    <property type="evidence" value="ECO:0007669"/>
    <property type="project" value="InterPro"/>
</dbReference>
<protein>
    <submittedName>
        <fullName evidence="7">MFS transporter</fullName>
    </submittedName>
</protein>
<feature type="transmembrane region" description="Helical" evidence="5">
    <location>
        <begin position="320"/>
        <end position="338"/>
    </location>
</feature>
<feature type="transmembrane region" description="Helical" evidence="5">
    <location>
        <begin position="258"/>
        <end position="281"/>
    </location>
</feature>
<evidence type="ECO:0000256" key="2">
    <source>
        <dbReference type="ARBA" id="ARBA00022692"/>
    </source>
</evidence>
<feature type="transmembrane region" description="Helical" evidence="5">
    <location>
        <begin position="82"/>
        <end position="103"/>
    </location>
</feature>
<feature type="transmembrane region" description="Helical" evidence="5">
    <location>
        <begin position="344"/>
        <end position="366"/>
    </location>
</feature>
<reference evidence="7" key="1">
    <citation type="journal article" date="2014" name="Int. J. Syst. Evol. Microbiol.">
        <title>Complete genome sequence of Corynebacterium casei LMG S-19264T (=DSM 44701T), isolated from a smear-ripened cheese.</title>
        <authorList>
            <consortium name="US DOE Joint Genome Institute (JGI-PGF)"/>
            <person name="Walter F."/>
            <person name="Albersmeier A."/>
            <person name="Kalinowski J."/>
            <person name="Ruckert C."/>
        </authorList>
    </citation>
    <scope>NUCLEOTIDE SEQUENCE</scope>
    <source>
        <strain evidence="7">JCM 4988</strain>
    </source>
</reference>
<name>A0A918QRP3_9ACTN</name>
<dbReference type="AlphaFoldDB" id="A0A918QRP3"/>
<feature type="transmembrane region" description="Helical" evidence="5">
    <location>
        <begin position="378"/>
        <end position="401"/>
    </location>
</feature>
<dbReference type="GO" id="GO:0005886">
    <property type="term" value="C:plasma membrane"/>
    <property type="evidence" value="ECO:0007669"/>
    <property type="project" value="UniProtKB-SubCell"/>
</dbReference>
<dbReference type="PANTHER" id="PTHR23542:SF1">
    <property type="entry name" value="MAJOR FACILITATOR SUPERFAMILY (MFS) PROFILE DOMAIN-CONTAINING PROTEIN"/>
    <property type="match status" value="1"/>
</dbReference>
<comment type="subcellular location">
    <subcellularLocation>
        <location evidence="1">Cell membrane</location>
        <topology evidence="1">Multi-pass membrane protein</topology>
    </subcellularLocation>
</comment>
<accession>A0A918QRP3</accession>
<dbReference type="Proteomes" id="UP000630936">
    <property type="component" value="Unassembled WGS sequence"/>
</dbReference>
<dbReference type="Pfam" id="PF07690">
    <property type="entry name" value="MFS_1"/>
    <property type="match status" value="2"/>
</dbReference>
<evidence type="ECO:0000256" key="4">
    <source>
        <dbReference type="ARBA" id="ARBA00023136"/>
    </source>
</evidence>
<dbReference type="PANTHER" id="PTHR23542">
    <property type="match status" value="1"/>
</dbReference>
<dbReference type="Gene3D" id="1.20.1250.20">
    <property type="entry name" value="MFS general substrate transporter like domains"/>
    <property type="match status" value="2"/>
</dbReference>
<evidence type="ECO:0000313" key="8">
    <source>
        <dbReference type="Proteomes" id="UP000630936"/>
    </source>
</evidence>
<feature type="domain" description="Major facilitator superfamily (MFS) profile" evidence="6">
    <location>
        <begin position="255"/>
        <end position="467"/>
    </location>
</feature>
<keyword evidence="2 5" id="KW-0812">Transmembrane</keyword>
<comment type="caution">
    <text evidence="7">The sequence shown here is derived from an EMBL/GenBank/DDBJ whole genome shotgun (WGS) entry which is preliminary data.</text>
</comment>
<feature type="transmembrane region" description="Helical" evidence="5">
    <location>
        <begin position="140"/>
        <end position="162"/>
    </location>
</feature>
<dbReference type="InterPro" id="IPR036259">
    <property type="entry name" value="MFS_trans_sf"/>
</dbReference>
<keyword evidence="4 5" id="KW-0472">Membrane</keyword>
<feature type="transmembrane region" description="Helical" evidence="5">
    <location>
        <begin position="115"/>
        <end position="134"/>
    </location>
</feature>